<keyword evidence="2" id="KW-1185">Reference proteome</keyword>
<reference evidence="2" key="1">
    <citation type="submission" date="2011-04" db="EMBL/GenBank/DDBJ databases">
        <title>The complete genome of Spirochaeta coccoides DSM 17374.</title>
        <authorList>
            <person name="Lucas S."/>
            <person name="Copeland A."/>
            <person name="Lapidus A."/>
            <person name="Bruce D."/>
            <person name="Goodwin L."/>
            <person name="Pitluck S."/>
            <person name="Peters L."/>
            <person name="Kyrpides N."/>
            <person name="Mavromatis K."/>
            <person name="Pagani I."/>
            <person name="Ivanova N."/>
            <person name="Ovchinnikova G."/>
            <person name="Lu M."/>
            <person name="Detter J.C."/>
            <person name="Tapia R."/>
            <person name="Han C."/>
            <person name="Land M."/>
            <person name="Hauser L."/>
            <person name="Markowitz V."/>
            <person name="Cheng J.-F."/>
            <person name="Hugenholtz P."/>
            <person name="Woyke T."/>
            <person name="Wu D."/>
            <person name="Spring S."/>
            <person name="Schroeder M."/>
            <person name="Brambilla E."/>
            <person name="Klenk H.-P."/>
            <person name="Eisen J.A."/>
        </authorList>
    </citation>
    <scope>NUCLEOTIDE SEQUENCE [LARGE SCALE GENOMIC DNA]</scope>
    <source>
        <strain evidence="2">ATCC BAA-1237 / DSM 17374 / SPN1</strain>
    </source>
</reference>
<organism evidence="1 2">
    <name type="scientific">Parasphaerochaeta coccoides (strain ATCC BAA-1237 / DSM 17374 / SPN1)</name>
    <name type="common">Sphaerochaeta coccoides</name>
    <dbReference type="NCBI Taxonomy" id="760011"/>
    <lineage>
        <taxon>Bacteria</taxon>
        <taxon>Pseudomonadati</taxon>
        <taxon>Spirochaetota</taxon>
        <taxon>Spirochaetia</taxon>
        <taxon>Spirochaetales</taxon>
        <taxon>Sphaerochaetaceae</taxon>
        <taxon>Parasphaerochaeta</taxon>
    </lineage>
</organism>
<proteinExistence type="predicted"/>
<protein>
    <recommendedName>
        <fullName evidence="3">DUF5723 domain-containing protein</fullName>
    </recommendedName>
</protein>
<evidence type="ECO:0000313" key="2">
    <source>
        <dbReference type="Proteomes" id="UP000007939"/>
    </source>
</evidence>
<reference evidence="1 2" key="2">
    <citation type="journal article" date="2012" name="Stand. Genomic Sci.">
        <title>Complete genome sequence of the termite hindgut bacterium Spirochaeta coccoides type strain (SPN1(T)), reclassification in the genus Sphaerochaeta as Sphaerochaeta coccoides comb. nov. and emendations of the family Spirochaetaceae and the genus Sphaerochaeta.</title>
        <authorList>
            <person name="Abt B."/>
            <person name="Han C."/>
            <person name="Scheuner C."/>
            <person name="Lu M."/>
            <person name="Lapidus A."/>
            <person name="Nolan M."/>
            <person name="Lucas S."/>
            <person name="Hammon N."/>
            <person name="Deshpande S."/>
            <person name="Cheng J.F."/>
            <person name="Tapia R."/>
            <person name="Goodwin L.A."/>
            <person name="Pitluck S."/>
            <person name="Liolios K."/>
            <person name="Pagani I."/>
            <person name="Ivanova N."/>
            <person name="Mavromatis K."/>
            <person name="Mikhailova N."/>
            <person name="Huntemann M."/>
            <person name="Pati A."/>
            <person name="Chen A."/>
            <person name="Palaniappan K."/>
            <person name="Land M."/>
            <person name="Hauser L."/>
            <person name="Brambilla E.M."/>
            <person name="Rohde M."/>
            <person name="Spring S."/>
            <person name="Gronow S."/>
            <person name="Goker M."/>
            <person name="Woyke T."/>
            <person name="Bristow J."/>
            <person name="Eisen J.A."/>
            <person name="Markowitz V."/>
            <person name="Hugenholtz P."/>
            <person name="Kyrpides N.C."/>
            <person name="Klenk H.P."/>
            <person name="Detter J.C."/>
        </authorList>
    </citation>
    <scope>NUCLEOTIDE SEQUENCE [LARGE SCALE GENOMIC DNA]</scope>
    <source>
        <strain evidence="2">ATCC BAA-1237 / DSM 17374 / SPN1</strain>
    </source>
</reference>
<dbReference type="KEGG" id="scc:Spico_0909"/>
<dbReference type="STRING" id="760011.Spico_0909"/>
<sequence length="386" mass="42569">MEPSEKIRRNRKDASVRKICSARIFRWMTVFLAGAFFCAPMAYGEAYENLSFFTFKDFRMASIGYAGTSLTGISASPQMNPASLATRGATGNLTLQGTFFDAMRFSSLSQGKAYAFLQQPLADYMVAFVGNNAALTIRRNILLERLDPGSMTFAAHSISLIQLDLAWQFNRLYVGASIRGGNRSVRERISVNETYFMTDYFIQTFFDRYHAKENTDFYSVGAGVILDGSWVRMGVSSDSILSGGHPFDSSAAPRTFMDSLSAGISFVSPRYSRDYELNLFVIEAAMDIHDIGSDASRAIAAGINLRLQMLPRVSLDARVGYHELKPSMGRIFQAEPSRILTSFGLSLIAEWLTVDLLCEVPFSLYSGKTGMRGDGVGIGLSMGITL</sequence>
<gene>
    <name evidence="1" type="ordered locus">Spico_0909</name>
</gene>
<evidence type="ECO:0008006" key="3">
    <source>
        <dbReference type="Google" id="ProtNLM"/>
    </source>
</evidence>
<dbReference type="HOGENOM" id="CLU_775910_0_0_12"/>
<dbReference type="AlphaFoldDB" id="F4GIJ9"/>
<dbReference type="Proteomes" id="UP000007939">
    <property type="component" value="Chromosome"/>
</dbReference>
<dbReference type="EMBL" id="CP002659">
    <property type="protein sequence ID" value="AEC02133.1"/>
    <property type="molecule type" value="Genomic_DNA"/>
</dbReference>
<accession>F4GIJ9</accession>
<name>F4GIJ9_PARC1</name>
<evidence type="ECO:0000313" key="1">
    <source>
        <dbReference type="EMBL" id="AEC02133.1"/>
    </source>
</evidence>